<dbReference type="AlphaFoldDB" id="A0A265E6Q0"/>
<dbReference type="Gene3D" id="2.130.10.10">
    <property type="entry name" value="YVTN repeat-like/Quinoprotein amine dehydrogenase"/>
    <property type="match status" value="1"/>
</dbReference>
<sequence length="383" mass="42966">MSIFNYEKMPYTVIAFKGNKIYAMDDTRRHIVKSEDGGATWSDYIWTDPAGNIRIGHITDSGAFLVFSSSKRAYRTENDITFTQILSDKAVPFGFNGVDTNPNTGVICFGEYNNGEGTRSIQKSVDDGITWQTVVDLTGEIHHFHSLQYFEEINGWLATTGDAIIRWIYSDDDFQTYKEVLKENMQEIRALNPVPTTIDNKKVFVFSSDGGSIDASYTIDYELNPFTIDIETLTKIQDLVSTSYGSTMYDNYFISTNLVTDSHYGIVDKSHIIIEDLNSGEGSAIDYTFDLLSNTDAGVFDLSRKKDSNGNVYITAISIDDGTGVYMSSYKMSLIKNEPPEPPIELEDVFDGTAFIKVNGAIRECAVYIKKDKGIESSFLRIR</sequence>
<protein>
    <recommendedName>
        <fullName evidence="3">BNR/Asp-box repeat protein</fullName>
    </recommendedName>
</protein>
<dbReference type="EMBL" id="NPEZ01000003">
    <property type="protein sequence ID" value="OZT77106.1"/>
    <property type="molecule type" value="Genomic_DNA"/>
</dbReference>
<dbReference type="CDD" id="cd15482">
    <property type="entry name" value="Sialidase_non-viral"/>
    <property type="match status" value="1"/>
</dbReference>
<evidence type="ECO:0000313" key="2">
    <source>
        <dbReference type="Proteomes" id="UP000216682"/>
    </source>
</evidence>
<dbReference type="RefSeq" id="WP_094906629.1">
    <property type="nucleotide sequence ID" value="NZ_NPEZ01000003.1"/>
</dbReference>
<comment type="caution">
    <text evidence="1">The sequence shown here is derived from an EMBL/GenBank/DDBJ whole genome shotgun (WGS) entry which is preliminary data.</text>
</comment>
<organism evidence="1 2">
    <name type="scientific">Salinicoccus roseus</name>
    <dbReference type="NCBI Taxonomy" id="45670"/>
    <lineage>
        <taxon>Bacteria</taxon>
        <taxon>Bacillati</taxon>
        <taxon>Bacillota</taxon>
        <taxon>Bacilli</taxon>
        <taxon>Bacillales</taxon>
        <taxon>Staphylococcaceae</taxon>
        <taxon>Salinicoccus</taxon>
    </lineage>
</organism>
<proteinExistence type="predicted"/>
<dbReference type="InterPro" id="IPR015943">
    <property type="entry name" value="WD40/YVTN_repeat-like_dom_sf"/>
</dbReference>
<accession>A0A265E6Q0</accession>
<evidence type="ECO:0000313" key="1">
    <source>
        <dbReference type="EMBL" id="OZT77106.1"/>
    </source>
</evidence>
<gene>
    <name evidence="1" type="ORF">CFN03_08500</name>
</gene>
<evidence type="ECO:0008006" key="3">
    <source>
        <dbReference type="Google" id="ProtNLM"/>
    </source>
</evidence>
<dbReference type="Proteomes" id="UP000216682">
    <property type="component" value="Unassembled WGS sequence"/>
</dbReference>
<reference evidence="1 2" key="1">
    <citation type="submission" date="2017-07" db="EMBL/GenBank/DDBJ databases">
        <title>Shotgun whole genome sequences of three halophilic bacterial isolates.</title>
        <authorList>
            <person name="Pozzo T."/>
            <person name="Higdon S.M."/>
            <person name="Quillaguaman J."/>
        </authorList>
    </citation>
    <scope>NUCLEOTIDE SEQUENCE [LARGE SCALE GENOMIC DNA]</scope>
    <source>
        <strain evidence="1 2">BU-1</strain>
    </source>
</reference>
<name>A0A265E6Q0_9STAP</name>
<dbReference type="SUPFAM" id="SSF110296">
    <property type="entry name" value="Oligoxyloglucan reducing end-specific cellobiohydrolase"/>
    <property type="match status" value="1"/>
</dbReference>